<name>A0A4Y2JSI5_ARAVE</name>
<dbReference type="AlphaFoldDB" id="A0A4Y2JSI5"/>
<gene>
    <name evidence="1" type="ORF">AVEN_159730_1</name>
</gene>
<protein>
    <submittedName>
        <fullName evidence="1">Uncharacterized protein</fullName>
    </submittedName>
</protein>
<keyword evidence="2" id="KW-1185">Reference proteome</keyword>
<evidence type="ECO:0000313" key="2">
    <source>
        <dbReference type="Proteomes" id="UP000499080"/>
    </source>
</evidence>
<dbReference type="Proteomes" id="UP000499080">
    <property type="component" value="Unassembled WGS sequence"/>
</dbReference>
<comment type="caution">
    <text evidence="1">The sequence shown here is derived from an EMBL/GenBank/DDBJ whole genome shotgun (WGS) entry which is preliminary data.</text>
</comment>
<organism evidence="1 2">
    <name type="scientific">Araneus ventricosus</name>
    <name type="common">Orbweaver spider</name>
    <name type="synonym">Epeira ventricosa</name>
    <dbReference type="NCBI Taxonomy" id="182803"/>
    <lineage>
        <taxon>Eukaryota</taxon>
        <taxon>Metazoa</taxon>
        <taxon>Ecdysozoa</taxon>
        <taxon>Arthropoda</taxon>
        <taxon>Chelicerata</taxon>
        <taxon>Arachnida</taxon>
        <taxon>Araneae</taxon>
        <taxon>Araneomorphae</taxon>
        <taxon>Entelegynae</taxon>
        <taxon>Araneoidea</taxon>
        <taxon>Araneidae</taxon>
        <taxon>Araneus</taxon>
    </lineage>
</organism>
<accession>A0A4Y2JSI5</accession>
<sequence length="123" mass="14243">MHMVRSLTRMRINVPGLRGPYVRGPSFSRGRVLSHWSHLSRMRCVISPYRGSSLPDLSCTLMRVRLCHNIVIHLSRTLSGSDLSPHVYVVIFLRMQWSISPCVTHLYVRVLPRSKHLHVVNLY</sequence>
<dbReference type="EMBL" id="BGPR01003868">
    <property type="protein sequence ID" value="GBM93363.1"/>
    <property type="molecule type" value="Genomic_DNA"/>
</dbReference>
<evidence type="ECO:0000313" key="1">
    <source>
        <dbReference type="EMBL" id="GBM93363.1"/>
    </source>
</evidence>
<reference evidence="1 2" key="1">
    <citation type="journal article" date="2019" name="Sci. Rep.">
        <title>Orb-weaving spider Araneus ventricosus genome elucidates the spidroin gene catalogue.</title>
        <authorList>
            <person name="Kono N."/>
            <person name="Nakamura H."/>
            <person name="Ohtoshi R."/>
            <person name="Moran D.A.P."/>
            <person name="Shinohara A."/>
            <person name="Yoshida Y."/>
            <person name="Fujiwara M."/>
            <person name="Mori M."/>
            <person name="Tomita M."/>
            <person name="Arakawa K."/>
        </authorList>
    </citation>
    <scope>NUCLEOTIDE SEQUENCE [LARGE SCALE GENOMIC DNA]</scope>
</reference>
<proteinExistence type="predicted"/>